<dbReference type="InterPro" id="IPR001254">
    <property type="entry name" value="Trypsin_dom"/>
</dbReference>
<evidence type="ECO:0000313" key="9">
    <source>
        <dbReference type="EMBL" id="CDW29403.1"/>
    </source>
</evidence>
<feature type="region of interest" description="Disordered" evidence="7">
    <location>
        <begin position="387"/>
        <end position="409"/>
    </location>
</feature>
<evidence type="ECO:0000259" key="8">
    <source>
        <dbReference type="PROSITE" id="PS50240"/>
    </source>
</evidence>
<evidence type="ECO:0000256" key="5">
    <source>
        <dbReference type="ARBA" id="ARBA00022825"/>
    </source>
</evidence>
<dbReference type="PROSITE" id="PS50240">
    <property type="entry name" value="TRYPSIN_DOM"/>
    <property type="match status" value="1"/>
</dbReference>
<reference evidence="9" key="1">
    <citation type="submission" date="2014-05" db="EMBL/GenBank/DDBJ databases">
        <authorList>
            <person name="Chronopoulou M."/>
        </authorList>
    </citation>
    <scope>NUCLEOTIDE SEQUENCE</scope>
    <source>
        <tissue evidence="9">Whole organism</tissue>
    </source>
</reference>
<dbReference type="GO" id="GO:0006508">
    <property type="term" value="P:proteolysis"/>
    <property type="evidence" value="ECO:0007669"/>
    <property type="project" value="UniProtKB-KW"/>
</dbReference>
<dbReference type="Gene3D" id="2.40.10.10">
    <property type="entry name" value="Trypsin-like serine proteases"/>
    <property type="match status" value="2"/>
</dbReference>
<evidence type="ECO:0000256" key="4">
    <source>
        <dbReference type="ARBA" id="ARBA00022801"/>
    </source>
</evidence>
<dbReference type="InterPro" id="IPR033116">
    <property type="entry name" value="TRYPSIN_SER"/>
</dbReference>
<evidence type="ECO:0000256" key="3">
    <source>
        <dbReference type="ARBA" id="ARBA00022670"/>
    </source>
</evidence>
<dbReference type="InterPro" id="IPR043504">
    <property type="entry name" value="Peptidase_S1_PA_chymotrypsin"/>
</dbReference>
<feature type="domain" description="Peptidase S1" evidence="8">
    <location>
        <begin position="1"/>
        <end position="377"/>
    </location>
</feature>
<sequence length="409" mass="47021">IISAAHCFCAMNPCTYGIETKINFNKSIVTAYLGQHDISRRFYNKKNIFHIDEIVIYPSYTPSNFHNDIALLKVDRQIRFNKYRMSICLPMESIKDTKIHAYVSGWGLLQGQNCTTNDEGPVKHQPCSLPFMWKGIKISKCVHTLTPSSGNPECKDYKQSLSNNELTKNEDRIELIHEDDTRSECYSESPKEYGWCATCVNDAVEGEPGFCGPIKNKKRKERRKNYGRPSFDQNWGWCSKNCMRRNSRNDRTNILQETRLYVMSNKLCEKAGKDMKVDTNVEICAGNKKEHKGFKSYKKTSRGYVRLKYQRQLSSKFYFGGSDSCTGDSGGPLYTWKKRYAVLIGIVSRGYGCALYNQAGVYARISAKLSWIKDIIKDGDCTASDRSKNLRKLRKRGRRKKSRSRSLQD</sequence>
<dbReference type="InterPro" id="IPR050127">
    <property type="entry name" value="Serine_Proteases_S1"/>
</dbReference>
<evidence type="ECO:0000256" key="1">
    <source>
        <dbReference type="ARBA" id="ARBA00004613"/>
    </source>
</evidence>
<dbReference type="InterPro" id="IPR018114">
    <property type="entry name" value="TRYPSIN_HIS"/>
</dbReference>
<accession>A0A0K2TTR0</accession>
<dbReference type="OrthoDB" id="547031at2759"/>
<dbReference type="PROSITE" id="PS00135">
    <property type="entry name" value="TRYPSIN_SER"/>
    <property type="match status" value="1"/>
</dbReference>
<protein>
    <recommendedName>
        <fullName evidence="8">Peptidase S1 domain-containing protein</fullName>
    </recommendedName>
</protein>
<proteinExistence type="predicted"/>
<dbReference type="EMBL" id="HACA01012042">
    <property type="protein sequence ID" value="CDW29403.1"/>
    <property type="molecule type" value="Transcribed_RNA"/>
</dbReference>
<evidence type="ECO:0000256" key="2">
    <source>
        <dbReference type="ARBA" id="ARBA00022525"/>
    </source>
</evidence>
<feature type="non-terminal residue" evidence="9">
    <location>
        <position position="1"/>
    </location>
</feature>
<evidence type="ECO:0000256" key="7">
    <source>
        <dbReference type="SAM" id="MobiDB-lite"/>
    </source>
</evidence>
<dbReference type="PANTHER" id="PTHR24264">
    <property type="entry name" value="TRYPSIN-RELATED"/>
    <property type="match status" value="1"/>
</dbReference>
<keyword evidence="2" id="KW-0964">Secreted</keyword>
<keyword evidence="4 6" id="KW-0378">Hydrolase</keyword>
<name>A0A0K2TTR0_LEPSM</name>
<dbReference type="AlphaFoldDB" id="A0A0K2TTR0"/>
<dbReference type="SMART" id="SM00020">
    <property type="entry name" value="Tryp_SPc"/>
    <property type="match status" value="1"/>
</dbReference>
<evidence type="ECO:0000256" key="6">
    <source>
        <dbReference type="RuleBase" id="RU363034"/>
    </source>
</evidence>
<keyword evidence="5 6" id="KW-0720">Serine protease</keyword>
<dbReference type="Pfam" id="PF00089">
    <property type="entry name" value="Trypsin"/>
    <property type="match status" value="2"/>
</dbReference>
<dbReference type="InterPro" id="IPR009003">
    <property type="entry name" value="Peptidase_S1_PA"/>
</dbReference>
<feature type="compositionally biased region" description="Basic residues" evidence="7">
    <location>
        <begin position="389"/>
        <end position="409"/>
    </location>
</feature>
<keyword evidence="3 6" id="KW-0645">Protease</keyword>
<comment type="subcellular location">
    <subcellularLocation>
        <location evidence="1">Secreted</location>
    </subcellularLocation>
</comment>
<dbReference type="PROSITE" id="PS00134">
    <property type="entry name" value="TRYPSIN_HIS"/>
    <property type="match status" value="1"/>
</dbReference>
<dbReference type="GO" id="GO:0005615">
    <property type="term" value="C:extracellular space"/>
    <property type="evidence" value="ECO:0007669"/>
    <property type="project" value="TreeGrafter"/>
</dbReference>
<organism evidence="9">
    <name type="scientific">Lepeophtheirus salmonis</name>
    <name type="common">Salmon louse</name>
    <name type="synonym">Caligus salmonis</name>
    <dbReference type="NCBI Taxonomy" id="72036"/>
    <lineage>
        <taxon>Eukaryota</taxon>
        <taxon>Metazoa</taxon>
        <taxon>Ecdysozoa</taxon>
        <taxon>Arthropoda</taxon>
        <taxon>Crustacea</taxon>
        <taxon>Multicrustacea</taxon>
        <taxon>Hexanauplia</taxon>
        <taxon>Copepoda</taxon>
        <taxon>Siphonostomatoida</taxon>
        <taxon>Caligidae</taxon>
        <taxon>Lepeophtheirus</taxon>
    </lineage>
</organism>
<dbReference type="GO" id="GO:0004252">
    <property type="term" value="F:serine-type endopeptidase activity"/>
    <property type="evidence" value="ECO:0007669"/>
    <property type="project" value="InterPro"/>
</dbReference>
<dbReference type="SUPFAM" id="SSF50494">
    <property type="entry name" value="Trypsin-like serine proteases"/>
    <property type="match status" value="1"/>
</dbReference>
<dbReference type="PANTHER" id="PTHR24264:SF65">
    <property type="entry name" value="SRCR DOMAIN-CONTAINING PROTEIN"/>
    <property type="match status" value="1"/>
</dbReference>